<proteinExistence type="predicted"/>
<dbReference type="Proteomes" id="UP000077266">
    <property type="component" value="Unassembled WGS sequence"/>
</dbReference>
<keyword evidence="2" id="KW-1185">Reference proteome</keyword>
<accession>A0A165C1I9</accession>
<dbReference type="AlphaFoldDB" id="A0A165C1I9"/>
<evidence type="ECO:0000313" key="1">
    <source>
        <dbReference type="EMBL" id="KZV81645.1"/>
    </source>
</evidence>
<name>A0A165C1I9_EXIGL</name>
<sequence length="133" mass="14331">MGLAFHPSHPCCALLTAPRGSQTNFTCTPDLSFRYSAVLPIQRCLWSSAQLLIVWSILTINYARYDAVIQPPPYGTAQRARSALALHEYADPALSASLLPIAGCPELEATVLDLRLSSTAPILRSSTAYLSGP</sequence>
<dbReference type="InParanoid" id="A0A165C1I9"/>
<reference evidence="1 2" key="1">
    <citation type="journal article" date="2016" name="Mol. Biol. Evol.">
        <title>Comparative Genomics of Early-Diverging Mushroom-Forming Fungi Provides Insights into the Origins of Lignocellulose Decay Capabilities.</title>
        <authorList>
            <person name="Nagy L.G."/>
            <person name="Riley R."/>
            <person name="Tritt A."/>
            <person name="Adam C."/>
            <person name="Daum C."/>
            <person name="Floudas D."/>
            <person name="Sun H."/>
            <person name="Yadav J.S."/>
            <person name="Pangilinan J."/>
            <person name="Larsson K.H."/>
            <person name="Matsuura K."/>
            <person name="Barry K."/>
            <person name="Labutti K."/>
            <person name="Kuo R."/>
            <person name="Ohm R.A."/>
            <person name="Bhattacharya S.S."/>
            <person name="Shirouzu T."/>
            <person name="Yoshinaga Y."/>
            <person name="Martin F.M."/>
            <person name="Grigoriev I.V."/>
            <person name="Hibbett D.S."/>
        </authorList>
    </citation>
    <scope>NUCLEOTIDE SEQUENCE [LARGE SCALE GENOMIC DNA]</scope>
    <source>
        <strain evidence="1 2">HHB12029</strain>
    </source>
</reference>
<organism evidence="1 2">
    <name type="scientific">Exidia glandulosa HHB12029</name>
    <dbReference type="NCBI Taxonomy" id="1314781"/>
    <lineage>
        <taxon>Eukaryota</taxon>
        <taxon>Fungi</taxon>
        <taxon>Dikarya</taxon>
        <taxon>Basidiomycota</taxon>
        <taxon>Agaricomycotina</taxon>
        <taxon>Agaricomycetes</taxon>
        <taxon>Auriculariales</taxon>
        <taxon>Exidiaceae</taxon>
        <taxon>Exidia</taxon>
    </lineage>
</organism>
<protein>
    <submittedName>
        <fullName evidence="1">Uncharacterized protein</fullName>
    </submittedName>
</protein>
<gene>
    <name evidence="1" type="ORF">EXIGLDRAFT_779502</name>
</gene>
<dbReference type="EMBL" id="KV426378">
    <property type="protein sequence ID" value="KZV81645.1"/>
    <property type="molecule type" value="Genomic_DNA"/>
</dbReference>
<evidence type="ECO:0000313" key="2">
    <source>
        <dbReference type="Proteomes" id="UP000077266"/>
    </source>
</evidence>